<name>A0A8T5ULZ6_9EURY</name>
<keyword evidence="2" id="KW-1185">Reference proteome</keyword>
<proteinExistence type="predicted"/>
<protein>
    <submittedName>
        <fullName evidence="1">Uncharacterized protein</fullName>
    </submittedName>
</protein>
<dbReference type="AlphaFoldDB" id="A0A8T5ULZ6"/>
<accession>A0A8T5ULZ6</accession>
<dbReference type="EMBL" id="JAIOUQ010000003">
    <property type="protein sequence ID" value="MBZ2164704.1"/>
    <property type="molecule type" value="Genomic_DNA"/>
</dbReference>
<evidence type="ECO:0000313" key="2">
    <source>
        <dbReference type="Proteomes" id="UP000825933"/>
    </source>
</evidence>
<comment type="caution">
    <text evidence="1">The sequence shown here is derived from an EMBL/GenBank/DDBJ whole genome shotgun (WGS) entry which is preliminary data.</text>
</comment>
<sequence length="63" mass="7335">MKEFQADNYDDFIIISCSDKCNYCLFKCEVVVADMKQINISCRHPKGPGNPIHCIYFKNRSEN</sequence>
<reference evidence="2" key="1">
    <citation type="journal article" date="2022" name="Microbiol. Resour. Announc.">
        <title>Draft Genome Sequence of a Methanogenic Archaeon from West Spitsbergen Permafrost.</title>
        <authorList>
            <person name="Trubitsyn V."/>
            <person name="Rivkina E."/>
            <person name="Shcherbakova V."/>
        </authorList>
    </citation>
    <scope>NUCLEOTIDE SEQUENCE [LARGE SCALE GENOMIC DNA]</scope>
    <source>
        <strain evidence="2">VT</strain>
    </source>
</reference>
<gene>
    <name evidence="1" type="ORF">K8N75_01380</name>
</gene>
<dbReference type="RefSeq" id="WP_223790383.1">
    <property type="nucleotide sequence ID" value="NZ_JAIOUQ010000003.1"/>
</dbReference>
<dbReference type="Proteomes" id="UP000825933">
    <property type="component" value="Unassembled WGS sequence"/>
</dbReference>
<evidence type="ECO:0000313" key="1">
    <source>
        <dbReference type="EMBL" id="MBZ2164704.1"/>
    </source>
</evidence>
<organism evidence="1 2">
    <name type="scientific">Methanobacterium spitsbergense</name>
    <dbReference type="NCBI Taxonomy" id="2874285"/>
    <lineage>
        <taxon>Archaea</taxon>
        <taxon>Methanobacteriati</taxon>
        <taxon>Methanobacteriota</taxon>
        <taxon>Methanomada group</taxon>
        <taxon>Methanobacteria</taxon>
        <taxon>Methanobacteriales</taxon>
        <taxon>Methanobacteriaceae</taxon>
        <taxon>Methanobacterium</taxon>
    </lineage>
</organism>